<dbReference type="AlphaFoldDB" id="A0A5N6U4L3"/>
<evidence type="ECO:0000313" key="3">
    <source>
        <dbReference type="Proteomes" id="UP000325780"/>
    </source>
</evidence>
<keyword evidence="3" id="KW-1185">Reference proteome</keyword>
<name>A0A5N6U4L3_ASPAV</name>
<feature type="chain" id="PRO_5024940108" evidence="1">
    <location>
        <begin position="20"/>
        <end position="319"/>
    </location>
</feature>
<dbReference type="OrthoDB" id="4483032at2759"/>
<sequence length="319" mass="34870">MKVLRPVFFILAASQVVDAHPAELQEGPFTGEVTVSNAIPASDFNLEEYFDKGDLSSPVLDKRSTCQVIDRVIRKIGTNQNKVVYITSGASLGLAICNLTHADQCNMVGLAIGASLSIIFALANDYSGGEPVPVPELPGPASLKEGTYMSAVKAAMSSSALEYAEILPAPLHDTTEKRSDDEPDLLERFLIKGLRSADNTTGHNIFVHHYSNGGSVLHVPVSDDVATDNLHKRYDHPGLKISYTTRMKSSLPKSRQRDMASSIGSMWEYYAKTARMDEYIGFEEENGKANFYFRIIPETRGFGENYESVDVCGGMAGYL</sequence>
<evidence type="ECO:0000313" key="2">
    <source>
        <dbReference type="EMBL" id="KAE8153583.1"/>
    </source>
</evidence>
<dbReference type="Proteomes" id="UP000325780">
    <property type="component" value="Unassembled WGS sequence"/>
</dbReference>
<protein>
    <submittedName>
        <fullName evidence="2">Uncharacterized protein</fullName>
    </submittedName>
</protein>
<proteinExistence type="predicted"/>
<evidence type="ECO:0000256" key="1">
    <source>
        <dbReference type="SAM" id="SignalP"/>
    </source>
</evidence>
<dbReference type="EMBL" id="ML742037">
    <property type="protein sequence ID" value="KAE8153583.1"/>
    <property type="molecule type" value="Genomic_DNA"/>
</dbReference>
<keyword evidence="1" id="KW-0732">Signal</keyword>
<gene>
    <name evidence="2" type="ORF">BDV25DRAFT_149131</name>
</gene>
<organism evidence="2 3">
    <name type="scientific">Aspergillus avenaceus</name>
    <dbReference type="NCBI Taxonomy" id="36643"/>
    <lineage>
        <taxon>Eukaryota</taxon>
        <taxon>Fungi</taxon>
        <taxon>Dikarya</taxon>
        <taxon>Ascomycota</taxon>
        <taxon>Pezizomycotina</taxon>
        <taxon>Eurotiomycetes</taxon>
        <taxon>Eurotiomycetidae</taxon>
        <taxon>Eurotiales</taxon>
        <taxon>Aspergillaceae</taxon>
        <taxon>Aspergillus</taxon>
        <taxon>Aspergillus subgen. Circumdati</taxon>
    </lineage>
</organism>
<reference evidence="2 3" key="1">
    <citation type="submission" date="2019-04" db="EMBL/GenBank/DDBJ databases">
        <title>Friends and foes A comparative genomics study of 23 Aspergillus species from section Flavi.</title>
        <authorList>
            <consortium name="DOE Joint Genome Institute"/>
            <person name="Kjaerbolling I."/>
            <person name="Vesth T."/>
            <person name="Frisvad J.C."/>
            <person name="Nybo J.L."/>
            <person name="Theobald S."/>
            <person name="Kildgaard S."/>
            <person name="Isbrandt T."/>
            <person name="Kuo A."/>
            <person name="Sato A."/>
            <person name="Lyhne E.K."/>
            <person name="Kogle M.E."/>
            <person name="Wiebenga A."/>
            <person name="Kun R.S."/>
            <person name="Lubbers R.J."/>
            <person name="Makela M.R."/>
            <person name="Barry K."/>
            <person name="Chovatia M."/>
            <person name="Clum A."/>
            <person name="Daum C."/>
            <person name="Haridas S."/>
            <person name="He G."/>
            <person name="LaButti K."/>
            <person name="Lipzen A."/>
            <person name="Mondo S."/>
            <person name="Riley R."/>
            <person name="Salamov A."/>
            <person name="Simmons B.A."/>
            <person name="Magnuson J.K."/>
            <person name="Henrissat B."/>
            <person name="Mortensen U.H."/>
            <person name="Larsen T.O."/>
            <person name="Devries R.P."/>
            <person name="Grigoriev I.V."/>
            <person name="Machida M."/>
            <person name="Baker S.E."/>
            <person name="Andersen M.R."/>
        </authorList>
    </citation>
    <scope>NUCLEOTIDE SEQUENCE [LARGE SCALE GENOMIC DNA]</scope>
    <source>
        <strain evidence="2 3">IBT 18842</strain>
    </source>
</reference>
<feature type="signal peptide" evidence="1">
    <location>
        <begin position="1"/>
        <end position="19"/>
    </location>
</feature>
<accession>A0A5N6U4L3</accession>